<feature type="domain" description="PHD-type" evidence="10">
    <location>
        <begin position="226"/>
        <end position="275"/>
    </location>
</feature>
<evidence type="ECO:0000256" key="5">
    <source>
        <dbReference type="ARBA" id="ARBA00022833"/>
    </source>
</evidence>
<organism evidence="11 12">
    <name type="scientific">Tetradesmus obliquus</name>
    <name type="common">Green alga</name>
    <name type="synonym">Acutodesmus obliquus</name>
    <dbReference type="NCBI Taxonomy" id="3088"/>
    <lineage>
        <taxon>Eukaryota</taxon>
        <taxon>Viridiplantae</taxon>
        <taxon>Chlorophyta</taxon>
        <taxon>core chlorophytes</taxon>
        <taxon>Chlorophyceae</taxon>
        <taxon>CS clade</taxon>
        <taxon>Sphaeropleales</taxon>
        <taxon>Scenedesmaceae</taxon>
        <taxon>Tetradesmus</taxon>
    </lineage>
</organism>
<dbReference type="Gene3D" id="3.30.40.10">
    <property type="entry name" value="Zinc/RING finger domain, C3HC4 (zinc finger)"/>
    <property type="match status" value="1"/>
</dbReference>
<evidence type="ECO:0000256" key="3">
    <source>
        <dbReference type="ARBA" id="ARBA00022723"/>
    </source>
</evidence>
<proteinExistence type="inferred from homology"/>
<keyword evidence="5 8" id="KW-0862">Zinc</keyword>
<name>A0ABY8UNT2_TETOB</name>
<keyword evidence="3 8" id="KW-0479">Metal-binding</keyword>
<protein>
    <recommendedName>
        <fullName evidence="8">PHD finger protein ING</fullName>
    </recommendedName>
</protein>
<comment type="subunit">
    <text evidence="8">Component of an histone acetyltransferase complex. Interacts with H3K4me3 and to a lesser extent with H3K4me2.</text>
</comment>
<dbReference type="PROSITE" id="PS50016">
    <property type="entry name" value="ZF_PHD_2"/>
    <property type="match status" value="1"/>
</dbReference>
<dbReference type="SUPFAM" id="SSF57903">
    <property type="entry name" value="FYVE/PHD zinc finger"/>
    <property type="match status" value="1"/>
</dbReference>
<comment type="domain">
    <text evidence="8">The PHD-type zinc finger mediates the binding to H3K4me3.</text>
</comment>
<evidence type="ECO:0000313" key="11">
    <source>
        <dbReference type="EMBL" id="WIA22313.1"/>
    </source>
</evidence>
<evidence type="ECO:0000256" key="2">
    <source>
        <dbReference type="ARBA" id="ARBA00010210"/>
    </source>
</evidence>
<dbReference type="InterPro" id="IPR013083">
    <property type="entry name" value="Znf_RING/FYVE/PHD"/>
</dbReference>
<dbReference type="EMBL" id="CP126221">
    <property type="protein sequence ID" value="WIA22313.1"/>
    <property type="molecule type" value="Genomic_DNA"/>
</dbReference>
<comment type="function">
    <text evidence="8">Component of an histone acetyltransferase complex.</text>
</comment>
<evidence type="ECO:0000313" key="12">
    <source>
        <dbReference type="Proteomes" id="UP001244341"/>
    </source>
</evidence>
<dbReference type="InterPro" id="IPR019786">
    <property type="entry name" value="Zinc_finger_PHD-type_CS"/>
</dbReference>
<dbReference type="PANTHER" id="PTHR10333">
    <property type="entry name" value="INHIBITOR OF GROWTH PROTEIN"/>
    <property type="match status" value="1"/>
</dbReference>
<evidence type="ECO:0000256" key="1">
    <source>
        <dbReference type="ARBA" id="ARBA00004123"/>
    </source>
</evidence>
<keyword evidence="4 7" id="KW-0863">Zinc-finger</keyword>
<keyword evidence="12" id="KW-1185">Reference proteome</keyword>
<dbReference type="Proteomes" id="UP001244341">
    <property type="component" value="Chromosome 14b"/>
</dbReference>
<dbReference type="CDD" id="cd15505">
    <property type="entry name" value="PHD_ING"/>
    <property type="match status" value="1"/>
</dbReference>
<sequence>MAEREKERAPVDGAELIEKYITELGPIPERLHRNFRLIRDLDERSAQLQAQVDEKCRQQMEALQGKAGQAKRARHSPEDQTLSREIQAMQQQIINMAEEKMHIAAQVYDLVDVHIRNLDEDLTKFASDLDDEQRESGLTDGETACGRLGIDLGLPAAPQQQQQAAAAAAAAAQQQGEQRQKRKYTRRKGVEGAAAETAGLSAAAAAADEPVPLAAAAELEGDASEPRYCVCKGVSYGDMVCCDNEECPIEWFHFPCVGLTEQPKGKWYCPDCSRAMQQQQHGHGHHPHGHGHQHKAGR</sequence>
<dbReference type="SMART" id="SM00249">
    <property type="entry name" value="PHD"/>
    <property type="match status" value="1"/>
</dbReference>
<dbReference type="InterPro" id="IPR001965">
    <property type="entry name" value="Znf_PHD"/>
</dbReference>
<evidence type="ECO:0000259" key="10">
    <source>
        <dbReference type="PROSITE" id="PS50016"/>
    </source>
</evidence>
<evidence type="ECO:0000256" key="9">
    <source>
        <dbReference type="SAM" id="MobiDB-lite"/>
    </source>
</evidence>
<reference evidence="11 12" key="1">
    <citation type="submission" date="2023-05" db="EMBL/GenBank/DDBJ databases">
        <title>A 100% complete, gapless, phased diploid assembly of the Scenedesmus obliquus UTEX 3031 genome.</title>
        <authorList>
            <person name="Biondi T.C."/>
            <person name="Hanschen E.R."/>
            <person name="Kwon T."/>
            <person name="Eng W."/>
            <person name="Kruse C.P.S."/>
            <person name="Koehler S.I."/>
            <person name="Kunde Y."/>
            <person name="Gleasner C.D."/>
            <person name="You Mak K.T."/>
            <person name="Polle J."/>
            <person name="Hovde B.T."/>
            <person name="Starkenburg S.R."/>
        </authorList>
    </citation>
    <scope>NUCLEOTIDE SEQUENCE [LARGE SCALE GENOMIC DNA]</scope>
    <source>
        <strain evidence="11 12">DOE0152z</strain>
    </source>
</reference>
<dbReference type="SMART" id="SM01408">
    <property type="entry name" value="ING"/>
    <property type="match status" value="1"/>
</dbReference>
<comment type="subcellular location">
    <subcellularLocation>
        <location evidence="1 8">Nucleus</location>
    </subcellularLocation>
</comment>
<evidence type="ECO:0000256" key="6">
    <source>
        <dbReference type="ARBA" id="ARBA00023242"/>
    </source>
</evidence>
<dbReference type="InterPro" id="IPR024610">
    <property type="entry name" value="ING_N_histone-binding"/>
</dbReference>
<dbReference type="PROSITE" id="PS01359">
    <property type="entry name" value="ZF_PHD_1"/>
    <property type="match status" value="1"/>
</dbReference>
<evidence type="ECO:0000256" key="4">
    <source>
        <dbReference type="ARBA" id="ARBA00022771"/>
    </source>
</evidence>
<dbReference type="Gene3D" id="6.10.140.1740">
    <property type="match status" value="1"/>
</dbReference>
<feature type="region of interest" description="Disordered" evidence="9">
    <location>
        <begin position="279"/>
        <end position="298"/>
    </location>
</feature>
<keyword evidence="6 8" id="KW-0539">Nucleus</keyword>
<accession>A0ABY8UNT2</accession>
<gene>
    <name evidence="11" type="ORF">OEZ85_004629</name>
</gene>
<dbReference type="InterPro" id="IPR028651">
    <property type="entry name" value="ING_fam"/>
</dbReference>
<dbReference type="Pfam" id="PF12998">
    <property type="entry name" value="ING"/>
    <property type="match status" value="1"/>
</dbReference>
<evidence type="ECO:0000256" key="8">
    <source>
        <dbReference type="RuleBase" id="RU361213"/>
    </source>
</evidence>
<feature type="compositionally biased region" description="Basic residues" evidence="9">
    <location>
        <begin position="282"/>
        <end position="298"/>
    </location>
</feature>
<dbReference type="InterPro" id="IPR019787">
    <property type="entry name" value="Znf_PHD-finger"/>
</dbReference>
<evidence type="ECO:0000256" key="7">
    <source>
        <dbReference type="PROSITE-ProRule" id="PRU00146"/>
    </source>
</evidence>
<keyword evidence="8" id="KW-0156">Chromatin regulator</keyword>
<dbReference type="InterPro" id="IPR011011">
    <property type="entry name" value="Znf_FYVE_PHD"/>
</dbReference>
<comment type="similarity">
    <text evidence="2 8">Belongs to the ING family.</text>
</comment>